<dbReference type="AlphaFoldDB" id="A0A135LER3"/>
<dbReference type="RefSeq" id="XP_040645906.1">
    <property type="nucleotide sequence ID" value="XM_040788953.1"/>
</dbReference>
<name>A0A135LER3_PENPA</name>
<organism evidence="6 7">
    <name type="scientific">Penicillium patulum</name>
    <name type="common">Penicillium griseofulvum</name>
    <dbReference type="NCBI Taxonomy" id="5078"/>
    <lineage>
        <taxon>Eukaryota</taxon>
        <taxon>Fungi</taxon>
        <taxon>Dikarya</taxon>
        <taxon>Ascomycota</taxon>
        <taxon>Pezizomycotina</taxon>
        <taxon>Eurotiomycetes</taxon>
        <taxon>Eurotiomycetidae</taxon>
        <taxon>Eurotiales</taxon>
        <taxon>Aspergillaceae</taxon>
        <taxon>Penicillium</taxon>
    </lineage>
</organism>
<dbReference type="InterPro" id="IPR029060">
    <property type="entry name" value="PIN-like_dom_sf"/>
</dbReference>
<reference evidence="6 7" key="1">
    <citation type="journal article" date="2016" name="BMC Genomics">
        <title>Genome sequencing and secondary metabolism of the postharvest pathogen Penicillium griseofulvum.</title>
        <authorList>
            <person name="Banani H."/>
            <person name="Marcet-Houben M."/>
            <person name="Ballester A.R."/>
            <person name="Abbruscato P."/>
            <person name="Gonzalez-Candelas L."/>
            <person name="Gabaldon T."/>
            <person name="Spadaro D."/>
        </authorList>
    </citation>
    <scope>NUCLEOTIDE SEQUENCE [LARGE SCALE GENOMIC DNA]</scope>
    <source>
        <strain evidence="6 7">PG3</strain>
    </source>
</reference>
<protein>
    <submittedName>
        <fullName evidence="6">DNA repair protein (XPGC)</fullName>
    </submittedName>
</protein>
<evidence type="ECO:0000313" key="7">
    <source>
        <dbReference type="Proteomes" id="UP000070168"/>
    </source>
</evidence>
<evidence type="ECO:0000256" key="2">
    <source>
        <dbReference type="ARBA" id="ARBA00024023"/>
    </source>
</evidence>
<dbReference type="GO" id="GO:0003730">
    <property type="term" value="F:mRNA 3'-UTR binding"/>
    <property type="evidence" value="ECO:0007669"/>
    <property type="project" value="TreeGrafter"/>
</dbReference>
<feature type="domain" description="Post-transcriptional regulator MKT1 N-terminal" evidence="5">
    <location>
        <begin position="351"/>
        <end position="439"/>
    </location>
</feature>
<dbReference type="OMA" id="RFYQTKV"/>
<dbReference type="GO" id="GO:0004518">
    <property type="term" value="F:nuclease activity"/>
    <property type="evidence" value="ECO:0007669"/>
    <property type="project" value="InterPro"/>
</dbReference>
<feature type="domain" description="Post-transcriptional regulator MKT1 C-terminal" evidence="4">
    <location>
        <begin position="524"/>
        <end position="759"/>
    </location>
</feature>
<dbReference type="EMBL" id="LHQR01000065">
    <property type="protein sequence ID" value="KXG47370.1"/>
    <property type="molecule type" value="Genomic_DNA"/>
</dbReference>
<dbReference type="Pfam" id="PF00752">
    <property type="entry name" value="XPG_N"/>
    <property type="match status" value="1"/>
</dbReference>
<dbReference type="PRINTS" id="PR00853">
    <property type="entry name" value="XPGRADSUPER"/>
</dbReference>
<dbReference type="OrthoDB" id="17262at2759"/>
<dbReference type="InterPro" id="IPR006084">
    <property type="entry name" value="XPG/Rad2"/>
</dbReference>
<evidence type="ECO:0000259" key="5">
    <source>
        <dbReference type="Pfam" id="PF12247"/>
    </source>
</evidence>
<dbReference type="PANTHER" id="PTHR11081">
    <property type="entry name" value="FLAP ENDONUCLEASE FAMILY MEMBER"/>
    <property type="match status" value="1"/>
</dbReference>
<dbReference type="InterPro" id="IPR022039">
    <property type="entry name" value="MKT1_C"/>
</dbReference>
<proteinExistence type="inferred from homology"/>
<dbReference type="InterPro" id="IPR037314">
    <property type="entry name" value="MKT1_H3TH"/>
</dbReference>
<dbReference type="InterPro" id="IPR022040">
    <property type="entry name" value="MKT1_N"/>
</dbReference>
<dbReference type="SUPFAM" id="SSF88723">
    <property type="entry name" value="PIN domain-like"/>
    <property type="match status" value="1"/>
</dbReference>
<evidence type="ECO:0000256" key="1">
    <source>
        <dbReference type="ARBA" id="ARBA00022845"/>
    </source>
</evidence>
<evidence type="ECO:0000259" key="3">
    <source>
        <dbReference type="Pfam" id="PF00752"/>
    </source>
</evidence>
<dbReference type="CDD" id="cd09902">
    <property type="entry name" value="H3TH_MKT1"/>
    <property type="match status" value="1"/>
</dbReference>
<dbReference type="Pfam" id="PF12247">
    <property type="entry name" value="MKT1_N"/>
    <property type="match status" value="1"/>
</dbReference>
<dbReference type="GO" id="GO:0006417">
    <property type="term" value="P:regulation of translation"/>
    <property type="evidence" value="ECO:0007669"/>
    <property type="project" value="UniProtKB-KW"/>
</dbReference>
<dbReference type="Pfam" id="PF12246">
    <property type="entry name" value="MKT1_C"/>
    <property type="match status" value="1"/>
</dbReference>
<dbReference type="CDD" id="cd09858">
    <property type="entry name" value="PIN_MKT1"/>
    <property type="match status" value="1"/>
</dbReference>
<feature type="domain" description="XPG N-terminal" evidence="3">
    <location>
        <begin position="14"/>
        <end position="100"/>
    </location>
</feature>
<sequence length="762" mass="86062">MPIRPLDEWVIGRTQSLPLSALKGAVVGIDAAHYINQHLVNQSTREALLGALGGFPFALRTNIEKELQTFKNLGVATIFVFNGLEFGKKEQRTQPATSRSFEQAWELYDQQQADQVVDAFSSAGMIYFYPYLTFPPVMDLETLCRFFDSQRSFPMFADTTGSPGTPPPETLFKFLQRILAQNGVEFIVAPYSAAAQLSYLARGSNPVVDAVFAPSEALLFDLDKLVTRIDTEPAQFFWITKQTCQEELGRLSNEQFLDFCLLLGSPFLRSLPLFENPAYPGKSPTIRDALPMFNAAGRSALTLCAQFEEDRRMQELQYADLYKRAYMIVKHHVYIDVDGRVGPMDPENTSSDMHELIGQRLPEELYFYLSKGIIGADVPNFLTTGEVRISLPLGTEDSEIYRQLVGDILTPVRTQSICLLANSLHRFYQTKVIRIRLWFDENSERTINLKGIPSVKDTIHPWKIHGEQFPESIKKLQAPRGSFKFAVQSLTDSDFVSKSFANKETPLPKVLSSQEDILSNVTWRFLQLRGYVDDKHNLTPWGQCLVQALSTIEPSDNLEEPIFIAIEMIRLGLLNTKQWFSHVSGGPMRGSEEDKTFNMLVSRVACVAKLQHKSIGYSGPLSRQLLCYRSLISEVRSAMRNLVEVVLAGLLLSGDADRDRNDWTEMAIKLPFIDDNDCGLGIAVRTYLDDLPLQANPTSPEARADVKAKGKEWFQHSESFIGNLDLAFKLWDAVYAGTQSTGKEFKEAKFWEDANKWLAERR</sequence>
<keyword evidence="1" id="KW-0810">Translation regulation</keyword>
<accession>A0A135LER3</accession>
<evidence type="ECO:0000259" key="4">
    <source>
        <dbReference type="Pfam" id="PF12246"/>
    </source>
</evidence>
<gene>
    <name evidence="6" type="ORF">PGRI_012400</name>
</gene>
<dbReference type="GeneID" id="63704253"/>
<comment type="caution">
    <text evidence="6">The sequence shown here is derived from an EMBL/GenBank/DDBJ whole genome shotgun (WGS) entry which is preliminary data.</text>
</comment>
<dbReference type="Proteomes" id="UP000070168">
    <property type="component" value="Unassembled WGS sequence"/>
</dbReference>
<comment type="similarity">
    <text evidence="2">Belongs to the XPG/RAD2 endonuclease family.</text>
</comment>
<dbReference type="STRING" id="5078.A0A135LER3"/>
<dbReference type="Gene3D" id="3.40.50.1010">
    <property type="entry name" value="5'-nuclease"/>
    <property type="match status" value="1"/>
</dbReference>
<evidence type="ECO:0000313" key="6">
    <source>
        <dbReference type="EMBL" id="KXG47370.1"/>
    </source>
</evidence>
<dbReference type="PANTHER" id="PTHR11081:SF32">
    <property type="entry name" value="POST-TRANSCRIPTIONAL REGULATOR MKT1"/>
    <property type="match status" value="1"/>
</dbReference>
<keyword evidence="7" id="KW-1185">Reference proteome</keyword>
<dbReference type="InterPro" id="IPR006085">
    <property type="entry name" value="XPG_DNA_repair_N"/>
</dbReference>